<gene>
    <name evidence="1" type="ORF">KPSA1_03509</name>
</gene>
<protein>
    <submittedName>
        <fullName evidence="1">Uncharacterized protein</fullName>
    </submittedName>
</protein>
<comment type="caution">
    <text evidence="1">The sequence shown here is derived from an EMBL/GenBank/DDBJ whole genome shotgun (WGS) entry which is preliminary data.</text>
</comment>
<dbReference type="Proteomes" id="UP000247480">
    <property type="component" value="Unassembled WGS sequence"/>
</dbReference>
<sequence>MQSAEWYEAIFFIPALTGASGGTHNVYYVKLYLSVTAPRCPMSLNIDSSQPLPALSLFPREDSLSLFQGAHKGSPSS</sequence>
<dbReference type="EMBL" id="BGJZ01000170">
    <property type="protein sequence ID" value="GBH10099.1"/>
    <property type="molecule type" value="Genomic_DNA"/>
</dbReference>
<evidence type="ECO:0000313" key="1">
    <source>
        <dbReference type="EMBL" id="GBH10099.1"/>
    </source>
</evidence>
<organism evidence="1 2">
    <name type="scientific">Pseudomonas syringae pv. actinidiae</name>
    <dbReference type="NCBI Taxonomy" id="103796"/>
    <lineage>
        <taxon>Bacteria</taxon>
        <taxon>Pseudomonadati</taxon>
        <taxon>Pseudomonadota</taxon>
        <taxon>Gammaproteobacteria</taxon>
        <taxon>Pseudomonadales</taxon>
        <taxon>Pseudomonadaceae</taxon>
        <taxon>Pseudomonas</taxon>
        <taxon>Pseudomonas syringae</taxon>
    </lineage>
</organism>
<accession>A0A2V0QAU6</accession>
<proteinExistence type="predicted"/>
<evidence type="ECO:0000313" key="2">
    <source>
        <dbReference type="Proteomes" id="UP000247480"/>
    </source>
</evidence>
<dbReference type="AlphaFoldDB" id="A0A2V0QAU6"/>
<reference evidence="1 2" key="1">
    <citation type="submission" date="2018-04" db="EMBL/GenBank/DDBJ databases">
        <title>Draft genome sequence of Pseudomonas syringae pv. actinidiae biovar 1 strains isolated from kiwifruit in Kagawa prefecture.</title>
        <authorList>
            <person name="Tabuchi M."/>
            <person name="Saito M."/>
            <person name="Fujiwara S."/>
            <person name="Sasa N."/>
            <person name="Akimitsu K."/>
            <person name="Gomi K."/>
            <person name="Konishi-Sugita S."/>
            <person name="Hamano K."/>
            <person name="Kataoka I."/>
        </authorList>
    </citation>
    <scope>NUCLEOTIDE SEQUENCE [LARGE SCALE GENOMIC DNA]</scope>
    <source>
        <strain evidence="1 2">MAFF212206</strain>
    </source>
</reference>
<name>A0A2V0QAU6_PSESF</name>